<dbReference type="EMBL" id="VWPL01000040">
    <property type="protein sequence ID" value="KAA5596781.1"/>
    <property type="molecule type" value="Genomic_DNA"/>
</dbReference>
<keyword evidence="3" id="KW-0479">Metal-binding</keyword>
<dbReference type="PANTHER" id="PTHR21666:SF288">
    <property type="entry name" value="CELL DIVISION PROTEIN YTFB"/>
    <property type="match status" value="1"/>
</dbReference>
<feature type="region of interest" description="Disordered" evidence="7">
    <location>
        <begin position="216"/>
        <end position="235"/>
    </location>
</feature>
<dbReference type="AlphaFoldDB" id="A0A5M6HLS5"/>
<dbReference type="GO" id="GO:0046872">
    <property type="term" value="F:metal ion binding"/>
    <property type="evidence" value="ECO:0007669"/>
    <property type="project" value="UniProtKB-KW"/>
</dbReference>
<evidence type="ECO:0000256" key="3">
    <source>
        <dbReference type="ARBA" id="ARBA00022723"/>
    </source>
</evidence>
<dbReference type="Gene3D" id="2.70.70.10">
    <property type="entry name" value="Glucose Permease (Domain IIA)"/>
    <property type="match status" value="1"/>
</dbReference>
<dbReference type="RefSeq" id="WP_150098664.1">
    <property type="nucleotide sequence ID" value="NZ_VWPL01000040.1"/>
</dbReference>
<keyword evidence="4" id="KW-0378">Hydrolase</keyword>
<evidence type="ECO:0000256" key="6">
    <source>
        <dbReference type="ARBA" id="ARBA00023049"/>
    </source>
</evidence>
<evidence type="ECO:0000313" key="9">
    <source>
        <dbReference type="EMBL" id="KAA5596781.1"/>
    </source>
</evidence>
<keyword evidence="2" id="KW-0645">Protease</keyword>
<dbReference type="OrthoDB" id="9809144at2"/>
<dbReference type="GO" id="GO:0004222">
    <property type="term" value="F:metalloendopeptidase activity"/>
    <property type="evidence" value="ECO:0007669"/>
    <property type="project" value="TreeGrafter"/>
</dbReference>
<keyword evidence="5" id="KW-0862">Zinc</keyword>
<reference evidence="9 10" key="1">
    <citation type="submission" date="2019-09" db="EMBL/GenBank/DDBJ databases">
        <title>Draft Whole-Genome sequence of Blastochloris sulfoviridis DSM 729.</title>
        <authorList>
            <person name="Meyer T.E."/>
            <person name="Kyndt J.A."/>
        </authorList>
    </citation>
    <scope>NUCLEOTIDE SEQUENCE [LARGE SCALE GENOMIC DNA]</scope>
    <source>
        <strain evidence="9 10">DSM 729</strain>
    </source>
</reference>
<protein>
    <submittedName>
        <fullName evidence="9">Peptidoglycan DD-metalloendopeptidase family protein</fullName>
    </submittedName>
</protein>
<feature type="region of interest" description="Disordered" evidence="7">
    <location>
        <begin position="32"/>
        <end position="54"/>
    </location>
</feature>
<evidence type="ECO:0000256" key="7">
    <source>
        <dbReference type="SAM" id="MobiDB-lite"/>
    </source>
</evidence>
<name>A0A5M6HLS5_9HYPH</name>
<organism evidence="9 10">
    <name type="scientific">Blastochloris sulfoviridis</name>
    <dbReference type="NCBI Taxonomy" id="50712"/>
    <lineage>
        <taxon>Bacteria</taxon>
        <taxon>Pseudomonadati</taxon>
        <taxon>Pseudomonadota</taxon>
        <taxon>Alphaproteobacteria</taxon>
        <taxon>Hyphomicrobiales</taxon>
        <taxon>Blastochloridaceae</taxon>
        <taxon>Blastochloris</taxon>
    </lineage>
</organism>
<sequence>MRRARLVILEIAVFAALAVLPPAALLPSALAQDAPGRETTSADRDEKARELDALREDRRRADEAEARIRAEIDAIRNDRRALTQTLIDTAARVRAVEGKIASSEARLPLLDNEAARIRAALEGRRRLLADLLAVLQRMGRTPPPALIARPEDVLEAVRSAMLVGSFLPELRLETQALASDLAEMVRLRREIAEETKTLEASRTSIAEEHKRLSALVEERQKRERDSERALEAERQRARDLARQAETLEKLIASMEAGPAAKAAEAAAKSEVKPADARPGNALAALKDPGRLAPAMPFAQAKGLLPLPVNGVRLREFGDKDAIGGVERGLSVGTRANAQVTSPCDGWVVFAGPFRSYGQLLIINAGGGYHILLAGMDRITAQLGQFVLTGEPVGVMGGGPQAAALVSIGTRQPTLYVEFRKDGTAIDPGPWWMATESEKVRG</sequence>
<dbReference type="PANTHER" id="PTHR21666">
    <property type="entry name" value="PEPTIDASE-RELATED"/>
    <property type="match status" value="1"/>
</dbReference>
<dbReference type="InterPro" id="IPR011055">
    <property type="entry name" value="Dup_hybrid_motif"/>
</dbReference>
<keyword evidence="6" id="KW-0482">Metalloprotease</keyword>
<comment type="cofactor">
    <cofactor evidence="1">
        <name>Zn(2+)</name>
        <dbReference type="ChEBI" id="CHEBI:29105"/>
    </cofactor>
</comment>
<evidence type="ECO:0000256" key="4">
    <source>
        <dbReference type="ARBA" id="ARBA00022801"/>
    </source>
</evidence>
<dbReference type="CDD" id="cd12797">
    <property type="entry name" value="M23_peptidase"/>
    <property type="match status" value="1"/>
</dbReference>
<dbReference type="Gene3D" id="6.10.250.3150">
    <property type="match status" value="1"/>
</dbReference>
<gene>
    <name evidence="9" type="ORF">F1193_15275</name>
</gene>
<feature type="compositionally biased region" description="Basic and acidic residues" evidence="7">
    <location>
        <begin position="40"/>
        <end position="54"/>
    </location>
</feature>
<evidence type="ECO:0000256" key="1">
    <source>
        <dbReference type="ARBA" id="ARBA00001947"/>
    </source>
</evidence>
<dbReference type="Proteomes" id="UP000323886">
    <property type="component" value="Unassembled WGS sequence"/>
</dbReference>
<evidence type="ECO:0000313" key="10">
    <source>
        <dbReference type="Proteomes" id="UP000323886"/>
    </source>
</evidence>
<evidence type="ECO:0000256" key="5">
    <source>
        <dbReference type="ARBA" id="ARBA00022833"/>
    </source>
</evidence>
<feature type="domain" description="M23ase beta-sheet core" evidence="8">
    <location>
        <begin position="326"/>
        <end position="427"/>
    </location>
</feature>
<comment type="caution">
    <text evidence="9">The sequence shown here is derived from an EMBL/GenBank/DDBJ whole genome shotgun (WGS) entry which is preliminary data.</text>
</comment>
<accession>A0A5M6HLS5</accession>
<keyword evidence="10" id="KW-1185">Reference proteome</keyword>
<evidence type="ECO:0000256" key="2">
    <source>
        <dbReference type="ARBA" id="ARBA00022670"/>
    </source>
</evidence>
<evidence type="ECO:0000259" key="8">
    <source>
        <dbReference type="Pfam" id="PF01551"/>
    </source>
</evidence>
<dbReference type="SUPFAM" id="SSF51261">
    <property type="entry name" value="Duplicated hybrid motif"/>
    <property type="match status" value="1"/>
</dbReference>
<dbReference type="Pfam" id="PF01551">
    <property type="entry name" value="Peptidase_M23"/>
    <property type="match status" value="1"/>
</dbReference>
<dbReference type="GO" id="GO:0006508">
    <property type="term" value="P:proteolysis"/>
    <property type="evidence" value="ECO:0007669"/>
    <property type="project" value="UniProtKB-KW"/>
</dbReference>
<dbReference type="InterPro" id="IPR016047">
    <property type="entry name" value="M23ase_b-sheet_dom"/>
</dbReference>
<proteinExistence type="predicted"/>
<dbReference type="InterPro" id="IPR050570">
    <property type="entry name" value="Cell_wall_metabolism_enzyme"/>
</dbReference>